<dbReference type="GO" id="GO:0032259">
    <property type="term" value="P:methylation"/>
    <property type="evidence" value="ECO:0007669"/>
    <property type="project" value="UniProtKB-KW"/>
</dbReference>
<sequence length="260" mass="29827">MDTEKRSTFNHVAELYNRTRNRYPDLLFNELFHLLQLPSEAHALEIGPGTGIATIELAKYGFRITAVELGAEMAAVARCNLAAFPNVDIQVAPFEEWKPPTEPFDLILSATSFHWIDPEVRYQKTASILRVGGYLAIINYRHVAGGDQSFFDQVQHCYERYMPGTPPNLRLPQIEDIAPATYELEASGLFEKPSVRRYVSEETYSSKQYMDLLSTYSDHRMLDETNRKLLFDCISSLIDQQYGGKVTKRYLNELILTRRC</sequence>
<dbReference type="PANTHER" id="PTHR44942">
    <property type="entry name" value="METHYLTRANSF_11 DOMAIN-CONTAINING PROTEIN"/>
    <property type="match status" value="1"/>
</dbReference>
<dbReference type="Proteomes" id="UP001589818">
    <property type="component" value="Unassembled WGS sequence"/>
</dbReference>
<dbReference type="SUPFAM" id="SSF53335">
    <property type="entry name" value="S-adenosyl-L-methionine-dependent methyltransferases"/>
    <property type="match status" value="1"/>
</dbReference>
<dbReference type="PANTHER" id="PTHR44942:SF4">
    <property type="entry name" value="METHYLTRANSFERASE TYPE 11 DOMAIN-CONTAINING PROTEIN"/>
    <property type="match status" value="1"/>
</dbReference>
<evidence type="ECO:0000256" key="2">
    <source>
        <dbReference type="ARBA" id="ARBA00022603"/>
    </source>
</evidence>
<keyword evidence="2 5" id="KW-0489">Methyltransferase</keyword>
<feature type="domain" description="Methyltransferase type 11" evidence="4">
    <location>
        <begin position="44"/>
        <end position="137"/>
    </location>
</feature>
<dbReference type="Gene3D" id="3.40.50.150">
    <property type="entry name" value="Vaccinia Virus protein VP39"/>
    <property type="match status" value="1"/>
</dbReference>
<dbReference type="RefSeq" id="WP_204815480.1">
    <property type="nucleotide sequence ID" value="NZ_JANHOF010000001.1"/>
</dbReference>
<evidence type="ECO:0000313" key="6">
    <source>
        <dbReference type="Proteomes" id="UP001589818"/>
    </source>
</evidence>
<gene>
    <name evidence="5" type="ORF">ACFFJ8_23565</name>
</gene>
<keyword evidence="6" id="KW-1185">Reference proteome</keyword>
<dbReference type="InterPro" id="IPR051052">
    <property type="entry name" value="Diverse_substrate_MTase"/>
</dbReference>
<dbReference type="EMBL" id="JBHLVF010000041">
    <property type="protein sequence ID" value="MFC0394328.1"/>
    <property type="molecule type" value="Genomic_DNA"/>
</dbReference>
<comment type="similarity">
    <text evidence="1">Belongs to the methyltransferase superfamily.</text>
</comment>
<dbReference type="CDD" id="cd02440">
    <property type="entry name" value="AdoMet_MTases"/>
    <property type="match status" value="1"/>
</dbReference>
<dbReference type="Pfam" id="PF08241">
    <property type="entry name" value="Methyltransf_11"/>
    <property type="match status" value="1"/>
</dbReference>
<dbReference type="InterPro" id="IPR029063">
    <property type="entry name" value="SAM-dependent_MTases_sf"/>
</dbReference>
<proteinExistence type="inferred from homology"/>
<keyword evidence="3" id="KW-0808">Transferase</keyword>
<evidence type="ECO:0000313" key="5">
    <source>
        <dbReference type="EMBL" id="MFC0394328.1"/>
    </source>
</evidence>
<evidence type="ECO:0000259" key="4">
    <source>
        <dbReference type="Pfam" id="PF08241"/>
    </source>
</evidence>
<reference evidence="5 6" key="1">
    <citation type="submission" date="2024-09" db="EMBL/GenBank/DDBJ databases">
        <authorList>
            <person name="Sun Q."/>
            <person name="Mori K."/>
        </authorList>
    </citation>
    <scope>NUCLEOTIDE SEQUENCE [LARGE SCALE GENOMIC DNA]</scope>
    <source>
        <strain evidence="5 6">CCM 4839</strain>
    </source>
</reference>
<comment type="caution">
    <text evidence="5">The sequence shown here is derived from an EMBL/GenBank/DDBJ whole genome shotgun (WGS) entry which is preliminary data.</text>
</comment>
<dbReference type="InterPro" id="IPR013216">
    <property type="entry name" value="Methyltransf_11"/>
</dbReference>
<evidence type="ECO:0000256" key="3">
    <source>
        <dbReference type="ARBA" id="ARBA00022679"/>
    </source>
</evidence>
<protein>
    <submittedName>
        <fullName evidence="5">Class I SAM-dependent methyltransferase</fullName>
    </submittedName>
</protein>
<accession>A0ABV6JEJ1</accession>
<organism evidence="5 6">
    <name type="scientific">Paenibacillus mendelii</name>
    <dbReference type="NCBI Taxonomy" id="206163"/>
    <lineage>
        <taxon>Bacteria</taxon>
        <taxon>Bacillati</taxon>
        <taxon>Bacillota</taxon>
        <taxon>Bacilli</taxon>
        <taxon>Bacillales</taxon>
        <taxon>Paenibacillaceae</taxon>
        <taxon>Paenibacillus</taxon>
    </lineage>
</organism>
<name>A0ABV6JEJ1_9BACL</name>
<dbReference type="GO" id="GO:0008168">
    <property type="term" value="F:methyltransferase activity"/>
    <property type="evidence" value="ECO:0007669"/>
    <property type="project" value="UniProtKB-KW"/>
</dbReference>
<evidence type="ECO:0000256" key="1">
    <source>
        <dbReference type="ARBA" id="ARBA00008361"/>
    </source>
</evidence>